<accession>A0A3M3Z5U7</accession>
<dbReference type="InterPro" id="IPR002545">
    <property type="entry name" value="CheW-lke_dom"/>
</dbReference>
<dbReference type="PANTHER" id="PTHR47233:SF3">
    <property type="entry name" value="CHEMOTAXIS PROTEIN CHEV"/>
    <property type="match status" value="1"/>
</dbReference>
<dbReference type="Gene3D" id="2.40.50.180">
    <property type="entry name" value="CheA-289, Domain 4"/>
    <property type="match status" value="1"/>
</dbReference>
<dbReference type="GO" id="GO:0006935">
    <property type="term" value="P:chemotaxis"/>
    <property type="evidence" value="ECO:0007669"/>
    <property type="project" value="InterPro"/>
</dbReference>
<feature type="domain" description="Response regulatory" evidence="2">
    <location>
        <begin position="216"/>
        <end position="341"/>
    </location>
</feature>
<evidence type="ECO:0000259" key="2">
    <source>
        <dbReference type="PROSITE" id="PS50110"/>
    </source>
</evidence>
<dbReference type="InterPro" id="IPR001789">
    <property type="entry name" value="Sig_transdc_resp-reg_receiver"/>
</dbReference>
<dbReference type="SUPFAM" id="SSF52172">
    <property type="entry name" value="CheY-like"/>
    <property type="match status" value="1"/>
</dbReference>
<keyword evidence="1" id="KW-0597">Phosphoprotein</keyword>
<comment type="caution">
    <text evidence="4">The sequence shown here is derived from an EMBL/GenBank/DDBJ whole genome shotgun (WGS) entry which is preliminary data.</text>
</comment>
<dbReference type="EMBL" id="RBQC01000069">
    <property type="protein sequence ID" value="RMO89314.1"/>
    <property type="molecule type" value="Genomic_DNA"/>
</dbReference>
<dbReference type="PIRSF" id="PIRSF002867">
    <property type="entry name" value="CheV"/>
    <property type="match status" value="1"/>
</dbReference>
<proteinExistence type="predicted"/>
<evidence type="ECO:0000313" key="5">
    <source>
        <dbReference type="Proteomes" id="UP000268056"/>
    </source>
</evidence>
<dbReference type="GO" id="GO:0000160">
    <property type="term" value="P:phosphorelay signal transduction system"/>
    <property type="evidence" value="ECO:0007669"/>
    <property type="project" value="InterPro"/>
</dbReference>
<dbReference type="PANTHER" id="PTHR47233">
    <property type="entry name" value="CHEMOTAXIS PROTEIN CHEV"/>
    <property type="match status" value="1"/>
</dbReference>
<sequence>MSRNCHLGVHDVTNSKARAACWSGAWVAVILVRGFGMAGVMDSVNQRTQLVGQNRLELLLFRLDGKQLYGINVFKVKEVLQCPKLTIMPKSSKIVRGVANIRGGTIPIMDLAMATGSTGMISLVNSFVIITEYNTKVQGFLVHSVERIVNMNWEEIHPPPKGTGRDHYLTAVTRVDNQLVEIIDVEKILAEVAPVSEEISIGVIDAEVHHKAVSLRVLTVDDSSVARKQVSRCLETVGVEVVALNDGRQALDYLLKMVAEGKKPEEEFLMMISDIEMPEMDGYTLTAAIRNDPRMQKMHITLHTSLSGVFNQAMVKKVGADDFLAKFRPDDLAARVVARIKAAE</sequence>
<feature type="domain" description="CheW-like" evidence="3">
    <location>
        <begin position="55"/>
        <end position="194"/>
    </location>
</feature>
<dbReference type="Gene3D" id="3.40.50.2300">
    <property type="match status" value="1"/>
</dbReference>
<dbReference type="InterPro" id="IPR036061">
    <property type="entry name" value="CheW-like_dom_sf"/>
</dbReference>
<dbReference type="Gene3D" id="2.30.30.40">
    <property type="entry name" value="SH3 Domains"/>
    <property type="match status" value="1"/>
</dbReference>
<dbReference type="SMART" id="SM00260">
    <property type="entry name" value="CheW"/>
    <property type="match status" value="1"/>
</dbReference>
<dbReference type="CDD" id="cd19924">
    <property type="entry name" value="REC_CheV-like"/>
    <property type="match status" value="1"/>
</dbReference>
<gene>
    <name evidence="4" type="ORF">ALQ32_04929</name>
</gene>
<organism evidence="4 5">
    <name type="scientific">Pseudomonas syringae pv. tagetis</name>
    <dbReference type="NCBI Taxonomy" id="129140"/>
    <lineage>
        <taxon>Bacteria</taxon>
        <taxon>Pseudomonadati</taxon>
        <taxon>Pseudomonadota</taxon>
        <taxon>Gammaproteobacteria</taxon>
        <taxon>Pseudomonadales</taxon>
        <taxon>Pseudomonadaceae</taxon>
        <taxon>Pseudomonas</taxon>
    </lineage>
</organism>
<evidence type="ECO:0000313" key="4">
    <source>
        <dbReference type="EMBL" id="RMO89314.1"/>
    </source>
</evidence>
<dbReference type="AlphaFoldDB" id="A0A3M3Z5U7"/>
<protein>
    <submittedName>
        <fullName evidence="4">Response regulator receiver:CheW-like protein</fullName>
    </submittedName>
</protein>
<dbReference type="Pfam" id="PF00072">
    <property type="entry name" value="Response_reg"/>
    <property type="match status" value="1"/>
</dbReference>
<dbReference type="SUPFAM" id="SSF50341">
    <property type="entry name" value="CheW-like"/>
    <property type="match status" value="1"/>
</dbReference>
<reference evidence="4 5" key="1">
    <citation type="submission" date="2018-08" db="EMBL/GenBank/DDBJ databases">
        <title>Recombination of ecologically and evolutionarily significant loci maintains genetic cohesion in the Pseudomonas syringae species complex.</title>
        <authorList>
            <person name="Dillon M."/>
            <person name="Thakur S."/>
            <person name="Almeida R.N.D."/>
            <person name="Weir B.S."/>
            <person name="Guttman D.S."/>
        </authorList>
    </citation>
    <scope>NUCLEOTIDE SEQUENCE [LARGE SCALE GENOMIC DNA]</scope>
    <source>
        <strain evidence="4 5">ICMP 4092</strain>
    </source>
</reference>
<dbReference type="InterPro" id="IPR011006">
    <property type="entry name" value="CheY-like_superfamily"/>
</dbReference>
<evidence type="ECO:0000259" key="3">
    <source>
        <dbReference type="PROSITE" id="PS50851"/>
    </source>
</evidence>
<evidence type="ECO:0000256" key="1">
    <source>
        <dbReference type="PROSITE-ProRule" id="PRU00169"/>
    </source>
</evidence>
<dbReference type="PROSITE" id="PS50110">
    <property type="entry name" value="RESPONSE_REGULATORY"/>
    <property type="match status" value="1"/>
</dbReference>
<dbReference type="Pfam" id="PF01584">
    <property type="entry name" value="CheW"/>
    <property type="match status" value="1"/>
</dbReference>
<dbReference type="InterPro" id="IPR024181">
    <property type="entry name" value="Chemotax_regulator_CheV"/>
</dbReference>
<dbReference type="Proteomes" id="UP000268056">
    <property type="component" value="Unassembled WGS sequence"/>
</dbReference>
<name>A0A3M3Z5U7_9PSED</name>
<feature type="modified residue" description="4-aspartylphosphate" evidence="1">
    <location>
        <position position="274"/>
    </location>
</feature>
<dbReference type="SMART" id="SM00448">
    <property type="entry name" value="REC"/>
    <property type="match status" value="1"/>
</dbReference>
<dbReference type="PROSITE" id="PS50851">
    <property type="entry name" value="CHEW"/>
    <property type="match status" value="1"/>
</dbReference>